<evidence type="ECO:0000313" key="3">
    <source>
        <dbReference type="EMBL" id="EFI96189.1"/>
    </source>
</evidence>
<feature type="compositionally biased region" description="Polar residues" evidence="1">
    <location>
        <begin position="226"/>
        <end position="239"/>
    </location>
</feature>
<dbReference type="HOGENOM" id="CLU_394381_0_0_1"/>
<feature type="domain" description="Endonuclease/exonuclease/phosphatase" evidence="2">
    <location>
        <begin position="472"/>
        <end position="594"/>
    </location>
</feature>
<feature type="region of interest" description="Disordered" evidence="1">
    <location>
        <begin position="214"/>
        <end position="271"/>
    </location>
</feature>
<dbReference type="InterPro" id="IPR005135">
    <property type="entry name" value="Endo/exonuclease/phosphatase"/>
</dbReference>
<dbReference type="VEuPathDB" id="FungiDB:SCHCODRAFT_02452129"/>
<evidence type="ECO:0000313" key="4">
    <source>
        <dbReference type="Proteomes" id="UP000007431"/>
    </source>
</evidence>
<dbReference type="EMBL" id="GL377307">
    <property type="protein sequence ID" value="EFI96189.1"/>
    <property type="molecule type" value="Genomic_DNA"/>
</dbReference>
<dbReference type="eggNOG" id="ENOG502R6F8">
    <property type="taxonomic scope" value="Eukaryota"/>
</dbReference>
<keyword evidence="4" id="KW-1185">Reference proteome</keyword>
<evidence type="ECO:0000259" key="2">
    <source>
        <dbReference type="Pfam" id="PF14529"/>
    </source>
</evidence>
<reference evidence="3 4" key="1">
    <citation type="journal article" date="2010" name="Nat. Biotechnol.">
        <title>Genome sequence of the model mushroom Schizophyllum commune.</title>
        <authorList>
            <person name="Ohm R.A."/>
            <person name="de Jong J.F."/>
            <person name="Lugones L.G."/>
            <person name="Aerts A."/>
            <person name="Kothe E."/>
            <person name="Stajich J.E."/>
            <person name="de Vries R.P."/>
            <person name="Record E."/>
            <person name="Levasseur A."/>
            <person name="Baker S.E."/>
            <person name="Bartholomew K.A."/>
            <person name="Coutinho P.M."/>
            <person name="Erdmann S."/>
            <person name="Fowler T.J."/>
            <person name="Gathman A.C."/>
            <person name="Lombard V."/>
            <person name="Henrissat B."/>
            <person name="Knabe N."/>
            <person name="Kuees U."/>
            <person name="Lilly W.W."/>
            <person name="Lindquist E."/>
            <person name="Lucas S."/>
            <person name="Magnuson J.K."/>
            <person name="Piumi F."/>
            <person name="Raudaskoski M."/>
            <person name="Salamov A."/>
            <person name="Schmutz J."/>
            <person name="Schwarze F.W.M.R."/>
            <person name="vanKuyk P.A."/>
            <person name="Horton J.S."/>
            <person name="Grigoriev I.V."/>
            <person name="Woesten H.A.B."/>
        </authorList>
    </citation>
    <scope>NUCLEOTIDE SEQUENCE [LARGE SCALE GENOMIC DNA]</scope>
    <source>
        <strain evidence="4">H4-8 / FGSC 9210</strain>
    </source>
</reference>
<gene>
    <name evidence="3" type="ORF">SCHCODRAFT_235625</name>
</gene>
<proteinExistence type="predicted"/>
<evidence type="ECO:0000256" key="1">
    <source>
        <dbReference type="SAM" id="MobiDB-lite"/>
    </source>
</evidence>
<dbReference type="Proteomes" id="UP000007431">
    <property type="component" value="Unassembled WGS sequence"/>
</dbReference>
<feature type="region of interest" description="Disordered" evidence="1">
    <location>
        <begin position="1"/>
        <end position="92"/>
    </location>
</feature>
<protein>
    <recommendedName>
        <fullName evidence="2">Endonuclease/exonuclease/phosphatase domain-containing protein</fullName>
    </recommendedName>
</protein>
<accession>D8Q682</accession>
<dbReference type="InterPro" id="IPR036691">
    <property type="entry name" value="Endo/exonu/phosph_ase_sf"/>
</dbReference>
<dbReference type="GO" id="GO:0003824">
    <property type="term" value="F:catalytic activity"/>
    <property type="evidence" value="ECO:0007669"/>
    <property type="project" value="InterPro"/>
</dbReference>
<name>D8Q682_SCHCM</name>
<dbReference type="Gene3D" id="3.60.10.10">
    <property type="entry name" value="Endonuclease/exonuclease/phosphatase"/>
    <property type="match status" value="1"/>
</dbReference>
<dbReference type="SUPFAM" id="SSF56219">
    <property type="entry name" value="DNase I-like"/>
    <property type="match status" value="1"/>
</dbReference>
<sequence length="699" mass="76906">MLNASPKKLTRKRSSNEPQGQREDTSVLQPTTPVRRPATSVQRPTTPVQRSNTDRPELFPGLGSSYWSAARERAPAPSVETMQTQIPNDSLYDDDEYEYSADAVAESYQSLAQALTSDEVLQALNMVAGAQASASEQGRPLPEVPDSLYTAVAQVANVCSPWLSVYRTLGAQTQVINNGFETVIRLARETKQEAHAQARKNEARLERLERALDDIKNKPLPPTPSQPTANASTSPSTQSKAHKAAAAPKAPSNNTMEANHPSRLALEIRPGGLPKEKRMDELTLRDSINGILRDVVDPEKVQVAGTKWNPQGNCIVVTRQDQRASDLIQHVPKFAALVGQGMEVIPRLTAKWLRLMIHDVRTGLFDANPSLHTSGELKAELEFSNPIFKTLGSLAEDPRWLRRQQDIGTLRSTIVFAVTSKEENRSGGALGPVTAKRYADQADIQVTLRSDIASHRDIMVLDVTQGDDITTLVHLYNDRRLPATQQASHLLQSITLPTDHPVIVLGDFNLDHPLWSTEPSRTSPGADELVDWMTDKGFALLNKKGAPTHFPRRTSAAPSVLDLTFVNGPAQQLDAAKEWALAPRYQYSSDHIGITFTLDYGATPIDNLTGEQFNVKEVKPDDFRDALREEVGRHRVAIDKIMDLDNEVPTDELEDAATALTSAIQATLRKVAKIAYTTNKRGRELIALRTGGGTEPSRD</sequence>
<dbReference type="OMA" id="DIAMNEY"/>
<feature type="compositionally biased region" description="Polar residues" evidence="1">
    <location>
        <begin position="39"/>
        <end position="51"/>
    </location>
</feature>
<organism evidence="4">
    <name type="scientific">Schizophyllum commune (strain H4-8 / FGSC 9210)</name>
    <name type="common">Split gill fungus</name>
    <dbReference type="NCBI Taxonomy" id="578458"/>
    <lineage>
        <taxon>Eukaryota</taxon>
        <taxon>Fungi</taxon>
        <taxon>Dikarya</taxon>
        <taxon>Basidiomycota</taxon>
        <taxon>Agaricomycotina</taxon>
        <taxon>Agaricomycetes</taxon>
        <taxon>Agaricomycetidae</taxon>
        <taxon>Agaricales</taxon>
        <taxon>Schizophyllaceae</taxon>
        <taxon>Schizophyllum</taxon>
    </lineage>
</organism>
<dbReference type="AlphaFoldDB" id="D8Q682"/>
<dbReference type="Pfam" id="PF14529">
    <property type="entry name" value="Exo_endo_phos_2"/>
    <property type="match status" value="1"/>
</dbReference>
<dbReference type="InParanoid" id="D8Q682"/>